<accession>A0A6C0CXC8</accession>
<name>A0A6C0CXC8_9ZZZZ</name>
<protein>
    <submittedName>
        <fullName evidence="1">Uncharacterized protein</fullName>
    </submittedName>
</protein>
<reference evidence="1" key="1">
    <citation type="journal article" date="2020" name="Nature">
        <title>Giant virus diversity and host interactions through global metagenomics.</title>
        <authorList>
            <person name="Schulz F."/>
            <person name="Roux S."/>
            <person name="Paez-Espino D."/>
            <person name="Jungbluth S."/>
            <person name="Walsh D.A."/>
            <person name="Denef V.J."/>
            <person name="McMahon K.D."/>
            <person name="Konstantinidis K.T."/>
            <person name="Eloe-Fadrosh E.A."/>
            <person name="Kyrpides N.C."/>
            <person name="Woyke T."/>
        </authorList>
    </citation>
    <scope>NUCLEOTIDE SEQUENCE</scope>
    <source>
        <strain evidence="1">GVMAG-M-3300023109-53</strain>
    </source>
</reference>
<sequence>MGKRNGKKWLTPEILRLQREYELLNLPIDQIAKLHQRTTYAILAKVEQEEFIDDSPERKEEIEMLSQIV</sequence>
<organism evidence="1">
    <name type="scientific">viral metagenome</name>
    <dbReference type="NCBI Taxonomy" id="1070528"/>
    <lineage>
        <taxon>unclassified sequences</taxon>
        <taxon>metagenomes</taxon>
        <taxon>organismal metagenomes</taxon>
    </lineage>
</organism>
<proteinExistence type="predicted"/>
<dbReference type="AlphaFoldDB" id="A0A6C0CXC8"/>
<dbReference type="EMBL" id="MN739503">
    <property type="protein sequence ID" value="QHT08917.1"/>
    <property type="molecule type" value="Genomic_DNA"/>
</dbReference>
<evidence type="ECO:0000313" key="1">
    <source>
        <dbReference type="EMBL" id="QHT08917.1"/>
    </source>
</evidence>